<dbReference type="Proteomes" id="UP001152759">
    <property type="component" value="Unassembled WGS sequence"/>
</dbReference>
<protein>
    <submittedName>
        <fullName evidence="2">Uncharacterized protein</fullName>
    </submittedName>
</protein>
<dbReference type="EMBL" id="CAKKNF020000003">
    <property type="protein sequence ID" value="CAH0746868.1"/>
    <property type="molecule type" value="Genomic_DNA"/>
</dbReference>
<reference evidence="2" key="1">
    <citation type="submission" date="2021-12" db="EMBL/GenBank/DDBJ databases">
        <authorList>
            <person name="King R."/>
        </authorList>
    </citation>
    <scope>NUCLEOTIDE SEQUENCE</scope>
</reference>
<keyword evidence="3" id="KW-1185">Reference proteome</keyword>
<keyword evidence="1" id="KW-0732">Signal</keyword>
<dbReference type="AlphaFoldDB" id="A0AAI8Y5Z7"/>
<accession>A0AAI8Y5Z7</accession>
<proteinExistence type="predicted"/>
<evidence type="ECO:0000313" key="3">
    <source>
        <dbReference type="Proteomes" id="UP001152759"/>
    </source>
</evidence>
<organism evidence="2 3">
    <name type="scientific">Bemisia tabaci</name>
    <name type="common">Sweetpotato whitefly</name>
    <name type="synonym">Aleurodes tabaci</name>
    <dbReference type="NCBI Taxonomy" id="7038"/>
    <lineage>
        <taxon>Eukaryota</taxon>
        <taxon>Metazoa</taxon>
        <taxon>Ecdysozoa</taxon>
        <taxon>Arthropoda</taxon>
        <taxon>Hexapoda</taxon>
        <taxon>Insecta</taxon>
        <taxon>Pterygota</taxon>
        <taxon>Neoptera</taxon>
        <taxon>Paraneoptera</taxon>
        <taxon>Hemiptera</taxon>
        <taxon>Sternorrhyncha</taxon>
        <taxon>Aleyrodoidea</taxon>
        <taxon>Aleyrodidae</taxon>
        <taxon>Aleyrodinae</taxon>
        <taxon>Bemisia</taxon>
    </lineage>
</organism>
<feature type="signal peptide" evidence="1">
    <location>
        <begin position="1"/>
        <end position="27"/>
    </location>
</feature>
<comment type="caution">
    <text evidence="2">The sequence shown here is derived from an EMBL/GenBank/DDBJ whole genome shotgun (WGS) entry which is preliminary data.</text>
</comment>
<feature type="chain" id="PRO_5042485891" evidence="1">
    <location>
        <begin position="28"/>
        <end position="111"/>
    </location>
</feature>
<sequence length="111" mass="12265">MFGPQISVLCGLLILFALGLIGQETSAWSISPQWCQTFCYKRDGFFSGDEGNVYPVSEGKVLKKYGIGYWCSCPSTKDFKDYLESHNFKFSESTGIASACVLPTTHIGTRT</sequence>
<gene>
    <name evidence="2" type="ORF">BEMITA_LOCUS35</name>
</gene>
<evidence type="ECO:0000313" key="2">
    <source>
        <dbReference type="EMBL" id="CAH0746868.1"/>
    </source>
</evidence>
<evidence type="ECO:0000256" key="1">
    <source>
        <dbReference type="SAM" id="SignalP"/>
    </source>
</evidence>
<name>A0AAI8Y5Z7_BEMTA</name>